<protein>
    <submittedName>
        <fullName evidence="5">DNA-binding LacI/PurR family transcriptional regulator</fullName>
    </submittedName>
</protein>
<reference evidence="5 6" key="1">
    <citation type="submission" date="2021-01" db="EMBL/GenBank/DDBJ databases">
        <title>Sequencing the genomes of 1000 actinobacteria strains.</title>
        <authorList>
            <person name="Klenk H.-P."/>
        </authorList>
    </citation>
    <scope>NUCLEOTIDE SEQUENCE [LARGE SCALE GENOMIC DNA]</scope>
    <source>
        <strain evidence="5 6">DSM 18662</strain>
    </source>
</reference>
<organism evidence="5 6">
    <name type="scientific">Microlunatus panaciterrae</name>
    <dbReference type="NCBI Taxonomy" id="400768"/>
    <lineage>
        <taxon>Bacteria</taxon>
        <taxon>Bacillati</taxon>
        <taxon>Actinomycetota</taxon>
        <taxon>Actinomycetes</taxon>
        <taxon>Propionibacteriales</taxon>
        <taxon>Propionibacteriaceae</taxon>
        <taxon>Microlunatus</taxon>
    </lineage>
</organism>
<gene>
    <name evidence="5" type="ORF">JOE57_000924</name>
</gene>
<proteinExistence type="predicted"/>
<dbReference type="PROSITE" id="PS00356">
    <property type="entry name" value="HTH_LACI_1"/>
    <property type="match status" value="1"/>
</dbReference>
<keyword evidence="3" id="KW-0804">Transcription</keyword>
<evidence type="ECO:0000259" key="4">
    <source>
        <dbReference type="PROSITE" id="PS50932"/>
    </source>
</evidence>
<dbReference type="Pfam" id="PF00356">
    <property type="entry name" value="LacI"/>
    <property type="match status" value="1"/>
</dbReference>
<dbReference type="InterPro" id="IPR010982">
    <property type="entry name" value="Lambda_DNA-bd_dom_sf"/>
</dbReference>
<keyword evidence="1" id="KW-0805">Transcription regulation</keyword>
<name>A0ABS2RH53_9ACTN</name>
<dbReference type="Pfam" id="PF13377">
    <property type="entry name" value="Peripla_BP_3"/>
    <property type="match status" value="1"/>
</dbReference>
<dbReference type="InterPro" id="IPR000843">
    <property type="entry name" value="HTH_LacI"/>
</dbReference>
<accession>A0ABS2RH53</accession>
<dbReference type="SUPFAM" id="SSF53822">
    <property type="entry name" value="Periplasmic binding protein-like I"/>
    <property type="match status" value="1"/>
</dbReference>
<evidence type="ECO:0000256" key="2">
    <source>
        <dbReference type="ARBA" id="ARBA00023125"/>
    </source>
</evidence>
<keyword evidence="6" id="KW-1185">Reference proteome</keyword>
<dbReference type="PROSITE" id="PS50932">
    <property type="entry name" value="HTH_LACI_2"/>
    <property type="match status" value="1"/>
</dbReference>
<evidence type="ECO:0000313" key="6">
    <source>
        <dbReference type="Proteomes" id="UP000704762"/>
    </source>
</evidence>
<dbReference type="CDD" id="cd01392">
    <property type="entry name" value="HTH_LacI"/>
    <property type="match status" value="1"/>
</dbReference>
<sequence>MQDVARLAGVSHQTVSRVLNNHPNVRPETRDRVRAAIAEMGYRRNSAARALVTSRSGTIGVLTHSSALYGPVLTLHSVEQAARAAGLFVSLASLRSDEDAVLSGALDHFLDQAVEGIIVIAPVPGVAQAAAALASRLPIVLVADSDQPDLHPVTVDQAYGARLATDHLLSLGHREVVHVSGLPSWFDAAARVRGWAQALADTGCAVPEPLVGDWTAESGAAIGAELARTDPPTAIFAANDLMALGLIRALTDAGLRVPEDVSVVGFDDSYGSGFFRPALTTVRQDFVELGRRCVERMLGLLGGDADDGRTVVRPDLVLRESTAAPRAARRP</sequence>
<dbReference type="SMART" id="SM00354">
    <property type="entry name" value="HTH_LACI"/>
    <property type="match status" value="1"/>
</dbReference>
<keyword evidence="2 5" id="KW-0238">DNA-binding</keyword>
<dbReference type="CDD" id="cd01574">
    <property type="entry name" value="PBP1_LacI"/>
    <property type="match status" value="1"/>
</dbReference>
<dbReference type="Proteomes" id="UP000704762">
    <property type="component" value="Unassembled WGS sequence"/>
</dbReference>
<dbReference type="Gene3D" id="3.40.50.2300">
    <property type="match status" value="2"/>
</dbReference>
<dbReference type="SUPFAM" id="SSF47413">
    <property type="entry name" value="lambda repressor-like DNA-binding domains"/>
    <property type="match status" value="1"/>
</dbReference>
<feature type="domain" description="HTH lacI-type" evidence="4">
    <location>
        <begin position="1"/>
        <end position="53"/>
    </location>
</feature>
<evidence type="ECO:0000256" key="1">
    <source>
        <dbReference type="ARBA" id="ARBA00023015"/>
    </source>
</evidence>
<comment type="caution">
    <text evidence="5">The sequence shown here is derived from an EMBL/GenBank/DDBJ whole genome shotgun (WGS) entry which is preliminary data.</text>
</comment>
<dbReference type="PANTHER" id="PTHR30146">
    <property type="entry name" value="LACI-RELATED TRANSCRIPTIONAL REPRESSOR"/>
    <property type="match status" value="1"/>
</dbReference>
<dbReference type="PANTHER" id="PTHR30146:SF109">
    <property type="entry name" value="HTH-TYPE TRANSCRIPTIONAL REGULATOR GALS"/>
    <property type="match status" value="1"/>
</dbReference>
<dbReference type="RefSeq" id="WP_204916620.1">
    <property type="nucleotide sequence ID" value="NZ_BAAAQP010000011.1"/>
</dbReference>
<dbReference type="GO" id="GO:0003677">
    <property type="term" value="F:DNA binding"/>
    <property type="evidence" value="ECO:0007669"/>
    <property type="project" value="UniProtKB-KW"/>
</dbReference>
<dbReference type="InterPro" id="IPR046335">
    <property type="entry name" value="LacI/GalR-like_sensor"/>
</dbReference>
<dbReference type="Gene3D" id="1.10.260.40">
    <property type="entry name" value="lambda repressor-like DNA-binding domains"/>
    <property type="match status" value="1"/>
</dbReference>
<dbReference type="EMBL" id="JAFBCF010000001">
    <property type="protein sequence ID" value="MBM7798003.1"/>
    <property type="molecule type" value="Genomic_DNA"/>
</dbReference>
<dbReference type="InterPro" id="IPR028082">
    <property type="entry name" value="Peripla_BP_I"/>
</dbReference>
<evidence type="ECO:0000256" key="3">
    <source>
        <dbReference type="ARBA" id="ARBA00023163"/>
    </source>
</evidence>
<evidence type="ECO:0000313" key="5">
    <source>
        <dbReference type="EMBL" id="MBM7798003.1"/>
    </source>
</evidence>